<gene>
    <name evidence="2" type="ORF">WN944_027684</name>
</gene>
<reference evidence="2 3" key="1">
    <citation type="submission" date="2024-05" db="EMBL/GenBank/DDBJ databases">
        <title>Haplotype-resolved chromosome-level genome assembly of Huyou (Citrus changshanensis).</title>
        <authorList>
            <person name="Miao C."/>
            <person name="Chen W."/>
            <person name="Wu Y."/>
            <person name="Wang L."/>
            <person name="Zhao S."/>
            <person name="Grierson D."/>
            <person name="Xu C."/>
            <person name="Chen K."/>
        </authorList>
    </citation>
    <scope>NUCLEOTIDE SEQUENCE [LARGE SCALE GENOMIC DNA]</scope>
    <source>
        <strain evidence="2">01-14</strain>
        <tissue evidence="2">Leaf</tissue>
    </source>
</reference>
<accession>A0AAP0LKF3</accession>
<feature type="region of interest" description="Disordered" evidence="1">
    <location>
        <begin position="1"/>
        <end position="47"/>
    </location>
</feature>
<dbReference type="AlphaFoldDB" id="A0AAP0LKF3"/>
<feature type="compositionally biased region" description="Basic and acidic residues" evidence="1">
    <location>
        <begin position="33"/>
        <end position="47"/>
    </location>
</feature>
<proteinExistence type="predicted"/>
<feature type="compositionally biased region" description="Low complexity" evidence="1">
    <location>
        <begin position="1"/>
        <end position="29"/>
    </location>
</feature>
<sequence>MTAAAATSSSDGYSATSSSDGDLATSSSGNSKDQQRGDKRRGRDSSG</sequence>
<keyword evidence="3" id="KW-1185">Reference proteome</keyword>
<evidence type="ECO:0000256" key="1">
    <source>
        <dbReference type="SAM" id="MobiDB-lite"/>
    </source>
</evidence>
<dbReference type="Proteomes" id="UP001428341">
    <property type="component" value="Unassembled WGS sequence"/>
</dbReference>
<evidence type="ECO:0000313" key="3">
    <source>
        <dbReference type="Proteomes" id="UP001428341"/>
    </source>
</evidence>
<comment type="caution">
    <text evidence="2">The sequence shown here is derived from an EMBL/GenBank/DDBJ whole genome shotgun (WGS) entry which is preliminary data.</text>
</comment>
<name>A0AAP0LKF3_9ROSI</name>
<evidence type="ECO:0000313" key="2">
    <source>
        <dbReference type="EMBL" id="KAK9175677.1"/>
    </source>
</evidence>
<organism evidence="2 3">
    <name type="scientific">Citrus x changshan-huyou</name>
    <dbReference type="NCBI Taxonomy" id="2935761"/>
    <lineage>
        <taxon>Eukaryota</taxon>
        <taxon>Viridiplantae</taxon>
        <taxon>Streptophyta</taxon>
        <taxon>Embryophyta</taxon>
        <taxon>Tracheophyta</taxon>
        <taxon>Spermatophyta</taxon>
        <taxon>Magnoliopsida</taxon>
        <taxon>eudicotyledons</taxon>
        <taxon>Gunneridae</taxon>
        <taxon>Pentapetalae</taxon>
        <taxon>rosids</taxon>
        <taxon>malvids</taxon>
        <taxon>Sapindales</taxon>
        <taxon>Rutaceae</taxon>
        <taxon>Aurantioideae</taxon>
        <taxon>Citrus</taxon>
    </lineage>
</organism>
<dbReference type="EMBL" id="JBCGBO010000025">
    <property type="protein sequence ID" value="KAK9175677.1"/>
    <property type="molecule type" value="Genomic_DNA"/>
</dbReference>
<protein>
    <submittedName>
        <fullName evidence="2">Uncharacterized protein</fullName>
    </submittedName>
</protein>